<name>A0A7S3VQ75_DUNTE</name>
<proteinExistence type="predicted"/>
<dbReference type="AlphaFoldDB" id="A0A7S3VQ75"/>
<sequence>MDEQCAVEDMDLSNADMDEQCAVDDVDLSNADMDEECAVDDMDLSCVLKNVLWRSVCECGGVGRLGIDGLAPRVHVSRRCMPCFEVHISQRRVRRVGYSHDLLFWSSNVETMRYP</sequence>
<organism evidence="1">
    <name type="scientific">Dunaliella tertiolecta</name>
    <name type="common">Green alga</name>
    <dbReference type="NCBI Taxonomy" id="3047"/>
    <lineage>
        <taxon>Eukaryota</taxon>
        <taxon>Viridiplantae</taxon>
        <taxon>Chlorophyta</taxon>
        <taxon>core chlorophytes</taxon>
        <taxon>Chlorophyceae</taxon>
        <taxon>CS clade</taxon>
        <taxon>Chlamydomonadales</taxon>
        <taxon>Dunaliellaceae</taxon>
        <taxon>Dunaliella</taxon>
    </lineage>
</organism>
<protein>
    <submittedName>
        <fullName evidence="1">Uncharacterized protein</fullName>
    </submittedName>
</protein>
<gene>
    <name evidence="1" type="ORF">DTER00134_LOCUS12877</name>
</gene>
<accession>A0A7S3VQ75</accession>
<reference evidence="1" key="1">
    <citation type="submission" date="2021-01" db="EMBL/GenBank/DDBJ databases">
        <authorList>
            <person name="Corre E."/>
            <person name="Pelletier E."/>
            <person name="Niang G."/>
            <person name="Scheremetjew M."/>
            <person name="Finn R."/>
            <person name="Kale V."/>
            <person name="Holt S."/>
            <person name="Cochrane G."/>
            <person name="Meng A."/>
            <person name="Brown T."/>
            <person name="Cohen L."/>
        </authorList>
    </citation>
    <scope>NUCLEOTIDE SEQUENCE</scope>
    <source>
        <strain evidence="1">CCMP1320</strain>
    </source>
</reference>
<dbReference type="EMBL" id="HBIP01021569">
    <property type="protein sequence ID" value="CAE0497804.1"/>
    <property type="molecule type" value="Transcribed_RNA"/>
</dbReference>
<evidence type="ECO:0000313" key="1">
    <source>
        <dbReference type="EMBL" id="CAE0497804.1"/>
    </source>
</evidence>